<dbReference type="RefSeq" id="WP_182529245.1">
    <property type="nucleotide sequence ID" value="NZ_JACGXL010000001.1"/>
</dbReference>
<evidence type="ECO:0000313" key="2">
    <source>
        <dbReference type="Proteomes" id="UP000550401"/>
    </source>
</evidence>
<accession>A0A839EY70</accession>
<dbReference type="AlphaFoldDB" id="A0A839EY70"/>
<sequence length="58" mass="6628">MKDTTARAKAMTDAQLRDGIRQLAHEVKAKHAALDAMRKEWNRRARTTNAINLVEKPQ</sequence>
<name>A0A839EY70_9GAMM</name>
<proteinExistence type="predicted"/>
<dbReference type="Proteomes" id="UP000550401">
    <property type="component" value="Unassembled WGS sequence"/>
</dbReference>
<dbReference type="EMBL" id="JACGXL010000001">
    <property type="protein sequence ID" value="MBA8886138.1"/>
    <property type="molecule type" value="Genomic_DNA"/>
</dbReference>
<organism evidence="1 2">
    <name type="scientific">Dokdonella fugitiva</name>
    <dbReference type="NCBI Taxonomy" id="328517"/>
    <lineage>
        <taxon>Bacteria</taxon>
        <taxon>Pseudomonadati</taxon>
        <taxon>Pseudomonadota</taxon>
        <taxon>Gammaproteobacteria</taxon>
        <taxon>Lysobacterales</taxon>
        <taxon>Rhodanobacteraceae</taxon>
        <taxon>Dokdonella</taxon>
    </lineage>
</organism>
<keyword evidence="2" id="KW-1185">Reference proteome</keyword>
<reference evidence="1 2" key="1">
    <citation type="submission" date="2020-07" db="EMBL/GenBank/DDBJ databases">
        <title>Genomic Encyclopedia of Type Strains, Phase IV (KMG-V): Genome sequencing to study the core and pangenomes of soil and plant-associated prokaryotes.</title>
        <authorList>
            <person name="Whitman W."/>
        </authorList>
    </citation>
    <scope>NUCLEOTIDE SEQUENCE [LARGE SCALE GENOMIC DNA]</scope>
    <source>
        <strain evidence="1 2">RH2WT43</strain>
    </source>
</reference>
<protein>
    <submittedName>
        <fullName evidence="1">Uncharacterized protein</fullName>
    </submittedName>
</protein>
<gene>
    <name evidence="1" type="ORF">FHW12_000329</name>
</gene>
<evidence type="ECO:0000313" key="1">
    <source>
        <dbReference type="EMBL" id="MBA8886138.1"/>
    </source>
</evidence>
<comment type="caution">
    <text evidence="1">The sequence shown here is derived from an EMBL/GenBank/DDBJ whole genome shotgun (WGS) entry which is preliminary data.</text>
</comment>